<evidence type="ECO:0000256" key="2">
    <source>
        <dbReference type="ARBA" id="ARBA00022475"/>
    </source>
</evidence>
<accession>T1J2E5</accession>
<keyword evidence="5 8" id="KW-0472">Membrane</keyword>
<feature type="transmembrane region" description="Helical" evidence="8">
    <location>
        <begin position="212"/>
        <end position="231"/>
    </location>
</feature>
<proteinExistence type="predicted"/>
<dbReference type="PhylomeDB" id="T1J2E5"/>
<name>T1J2E5_STRMM</name>
<keyword evidence="2" id="KW-1003">Cell membrane</keyword>
<dbReference type="PANTHER" id="PTHR42643">
    <property type="entry name" value="IONOTROPIC RECEPTOR 20A-RELATED"/>
    <property type="match status" value="1"/>
</dbReference>
<dbReference type="GO" id="GO:0005886">
    <property type="term" value="C:plasma membrane"/>
    <property type="evidence" value="ECO:0007669"/>
    <property type="project" value="UniProtKB-SubCell"/>
</dbReference>
<evidence type="ECO:0000256" key="1">
    <source>
        <dbReference type="ARBA" id="ARBA00004651"/>
    </source>
</evidence>
<protein>
    <submittedName>
        <fullName evidence="9">Uncharacterized protein</fullName>
    </submittedName>
</protein>
<evidence type="ECO:0000256" key="4">
    <source>
        <dbReference type="ARBA" id="ARBA00022989"/>
    </source>
</evidence>
<reference evidence="9" key="2">
    <citation type="submission" date="2015-02" db="UniProtKB">
        <authorList>
            <consortium name="EnsemblMetazoa"/>
        </authorList>
    </citation>
    <scope>IDENTIFICATION</scope>
</reference>
<evidence type="ECO:0000256" key="5">
    <source>
        <dbReference type="ARBA" id="ARBA00023136"/>
    </source>
</evidence>
<keyword evidence="3 8" id="KW-0812">Transmembrane</keyword>
<sequence length="322" mass="37767">MHCIRQRIHVCQVSAGLDDGNCVNRFADCHSHKKHKSEEKTETLNQTHDLDLHMLQELIIWKQNKVYLLTYSQHSINFNLFALTYQFDEHIFIKSLLGINCVLNQACQFEIISKTIIILEKQNFAIQWSNPVDSTGKKLLLASGDILELIFNKMSNKFDFVNAIFGISKERVTKFEFTNFPTHRDSLAFVLRQDENTNEYLWMTFFKPFSDYFWLCILITYLIARLCLGLRMIIRFHKNTCSRSAISYTEKLFLMIIVSSYTAVLYGSLTVTTSRVRFNNIQDLLAEEKINLYAWGNYFPYTLITVITCSVKNQNMWKYLTN</sequence>
<evidence type="ECO:0000256" key="6">
    <source>
        <dbReference type="ARBA" id="ARBA00023170"/>
    </source>
</evidence>
<evidence type="ECO:0000313" key="10">
    <source>
        <dbReference type="Proteomes" id="UP000014500"/>
    </source>
</evidence>
<dbReference type="PANTHER" id="PTHR42643:SF24">
    <property type="entry name" value="IONOTROPIC RECEPTOR 60A"/>
    <property type="match status" value="1"/>
</dbReference>
<keyword evidence="10" id="KW-1185">Reference proteome</keyword>
<evidence type="ECO:0000256" key="7">
    <source>
        <dbReference type="ARBA" id="ARBA00023180"/>
    </source>
</evidence>
<dbReference type="HOGENOM" id="CLU_864883_0_0_1"/>
<dbReference type="EnsemblMetazoa" id="SMAR007733-RA">
    <property type="protein sequence ID" value="SMAR007733-PA"/>
    <property type="gene ID" value="SMAR007733"/>
</dbReference>
<keyword evidence="6" id="KW-0675">Receptor</keyword>
<dbReference type="EMBL" id="JH431802">
    <property type="status" value="NOT_ANNOTATED_CDS"/>
    <property type="molecule type" value="Genomic_DNA"/>
</dbReference>
<reference evidence="10" key="1">
    <citation type="submission" date="2011-05" db="EMBL/GenBank/DDBJ databases">
        <authorList>
            <person name="Richards S.R."/>
            <person name="Qu J."/>
            <person name="Jiang H."/>
            <person name="Jhangiani S.N."/>
            <person name="Agravi P."/>
            <person name="Goodspeed R."/>
            <person name="Gross S."/>
            <person name="Mandapat C."/>
            <person name="Jackson L."/>
            <person name="Mathew T."/>
            <person name="Pu L."/>
            <person name="Thornton R."/>
            <person name="Saada N."/>
            <person name="Wilczek-Boney K.B."/>
            <person name="Lee S."/>
            <person name="Kovar C."/>
            <person name="Wu Y."/>
            <person name="Scherer S.E."/>
            <person name="Worley K.C."/>
            <person name="Muzny D.M."/>
            <person name="Gibbs R."/>
        </authorList>
    </citation>
    <scope>NUCLEOTIDE SEQUENCE</scope>
    <source>
        <strain evidence="10">Brora</strain>
    </source>
</reference>
<keyword evidence="7" id="KW-0325">Glycoprotein</keyword>
<dbReference type="AlphaFoldDB" id="T1J2E5"/>
<keyword evidence="4 8" id="KW-1133">Transmembrane helix</keyword>
<evidence type="ECO:0000256" key="8">
    <source>
        <dbReference type="SAM" id="Phobius"/>
    </source>
</evidence>
<evidence type="ECO:0000313" key="9">
    <source>
        <dbReference type="EnsemblMetazoa" id="SMAR007733-PA"/>
    </source>
</evidence>
<organism evidence="9 10">
    <name type="scientific">Strigamia maritima</name>
    <name type="common">European centipede</name>
    <name type="synonym">Geophilus maritimus</name>
    <dbReference type="NCBI Taxonomy" id="126957"/>
    <lineage>
        <taxon>Eukaryota</taxon>
        <taxon>Metazoa</taxon>
        <taxon>Ecdysozoa</taxon>
        <taxon>Arthropoda</taxon>
        <taxon>Myriapoda</taxon>
        <taxon>Chilopoda</taxon>
        <taxon>Pleurostigmophora</taxon>
        <taxon>Geophilomorpha</taxon>
        <taxon>Linotaeniidae</taxon>
        <taxon>Strigamia</taxon>
    </lineage>
</organism>
<dbReference type="Proteomes" id="UP000014500">
    <property type="component" value="Unassembled WGS sequence"/>
</dbReference>
<comment type="subcellular location">
    <subcellularLocation>
        <location evidence="1">Cell membrane</location>
        <topology evidence="1">Multi-pass membrane protein</topology>
    </subcellularLocation>
</comment>
<dbReference type="InterPro" id="IPR052192">
    <property type="entry name" value="Insect_Ionotropic_Sensory_Rcpt"/>
</dbReference>
<feature type="transmembrane region" description="Helical" evidence="8">
    <location>
        <begin position="292"/>
        <end position="311"/>
    </location>
</feature>
<evidence type="ECO:0000256" key="3">
    <source>
        <dbReference type="ARBA" id="ARBA00022692"/>
    </source>
</evidence>
<feature type="transmembrane region" description="Helical" evidence="8">
    <location>
        <begin position="252"/>
        <end position="272"/>
    </location>
</feature>